<dbReference type="STRING" id="1093900.A0A507AI78"/>
<dbReference type="CDD" id="cd17960">
    <property type="entry name" value="DEADc_DDX55"/>
    <property type="match status" value="1"/>
</dbReference>
<evidence type="ECO:0000256" key="8">
    <source>
        <dbReference type="ARBA" id="ARBA00022884"/>
    </source>
</evidence>
<comment type="function">
    <text evidence="11">ATP-binding RNA helicase involved in the biogenesis of 60S ribosomal subunits. Binds 90S pre-ribosomal particles and dissociates from pre-60S ribosomal particles after processing of 27SB pre-rRNA. Required for the normal formation of 18S rRNA through the processing of pre-rRNAs at sites A0, A1 and A2, and the normal formation of 25S and 5.8S rRNAs through the processing of pre-rRNAs at sites C1 and C2.</text>
</comment>
<dbReference type="SMART" id="SM01178">
    <property type="entry name" value="DUF4217"/>
    <property type="match status" value="1"/>
</dbReference>
<dbReference type="EC" id="3.6.4.13" evidence="15"/>
<dbReference type="SMART" id="SM00487">
    <property type="entry name" value="DEXDc"/>
    <property type="match status" value="1"/>
</dbReference>
<evidence type="ECO:0000256" key="2">
    <source>
        <dbReference type="ARBA" id="ARBA00022517"/>
    </source>
</evidence>
<dbReference type="GO" id="GO:0016887">
    <property type="term" value="F:ATP hydrolysis activity"/>
    <property type="evidence" value="ECO:0007669"/>
    <property type="project" value="RHEA"/>
</dbReference>
<keyword evidence="6 14" id="KW-0347">Helicase</keyword>
<dbReference type="InterPro" id="IPR056330">
    <property type="entry name" value="CTT_SPB4"/>
</dbReference>
<dbReference type="PANTHER" id="PTHR24031">
    <property type="entry name" value="RNA HELICASE"/>
    <property type="match status" value="1"/>
</dbReference>
<evidence type="ECO:0000256" key="10">
    <source>
        <dbReference type="ARBA" id="ARBA00023242"/>
    </source>
</evidence>
<dbReference type="GO" id="GO:0006364">
    <property type="term" value="P:rRNA processing"/>
    <property type="evidence" value="ECO:0007669"/>
    <property type="project" value="UniProtKB-KW"/>
</dbReference>
<name>A0A507AI78_9PEZI</name>
<evidence type="ECO:0000256" key="4">
    <source>
        <dbReference type="ARBA" id="ARBA00022741"/>
    </source>
</evidence>
<dbReference type="PROSITE" id="PS51194">
    <property type="entry name" value="HELICASE_CTER"/>
    <property type="match status" value="1"/>
</dbReference>
<evidence type="ECO:0000256" key="13">
    <source>
        <dbReference type="ARBA" id="ARBA00038757"/>
    </source>
</evidence>
<evidence type="ECO:0000256" key="9">
    <source>
        <dbReference type="ARBA" id="ARBA00023054"/>
    </source>
</evidence>
<feature type="compositionally biased region" description="Basic and acidic residues" evidence="16">
    <location>
        <begin position="529"/>
        <end position="538"/>
    </location>
</feature>
<dbReference type="InterPro" id="IPR027417">
    <property type="entry name" value="P-loop_NTPase"/>
</dbReference>
<dbReference type="AlphaFoldDB" id="A0A507AI78"/>
<dbReference type="InterPro" id="IPR011545">
    <property type="entry name" value="DEAD/DEAH_box_helicase_dom"/>
</dbReference>
<evidence type="ECO:0000256" key="5">
    <source>
        <dbReference type="ARBA" id="ARBA00022801"/>
    </source>
</evidence>
<dbReference type="PROSITE" id="PS00039">
    <property type="entry name" value="DEAD_ATP_HELICASE"/>
    <property type="match status" value="1"/>
</dbReference>
<evidence type="ECO:0000256" key="12">
    <source>
        <dbReference type="ARBA" id="ARBA00038002"/>
    </source>
</evidence>
<protein>
    <recommendedName>
        <fullName evidence="15">ATP-dependent RNA helicase</fullName>
        <ecNumber evidence="15">3.6.4.13</ecNumber>
    </recommendedName>
</protein>
<dbReference type="GO" id="GO:0005730">
    <property type="term" value="C:nucleolus"/>
    <property type="evidence" value="ECO:0007669"/>
    <property type="project" value="UniProtKB-SubCell"/>
</dbReference>
<organism evidence="19 20">
    <name type="scientific">Thyridium curvatum</name>
    <dbReference type="NCBI Taxonomy" id="1093900"/>
    <lineage>
        <taxon>Eukaryota</taxon>
        <taxon>Fungi</taxon>
        <taxon>Dikarya</taxon>
        <taxon>Ascomycota</taxon>
        <taxon>Pezizomycotina</taxon>
        <taxon>Sordariomycetes</taxon>
        <taxon>Sordariomycetidae</taxon>
        <taxon>Thyridiales</taxon>
        <taxon>Thyridiaceae</taxon>
        <taxon>Thyridium</taxon>
    </lineage>
</organism>
<keyword evidence="9" id="KW-0175">Coiled coil</keyword>
<dbReference type="GO" id="GO:0003724">
    <property type="term" value="F:RNA helicase activity"/>
    <property type="evidence" value="ECO:0007669"/>
    <property type="project" value="UniProtKB-EC"/>
</dbReference>
<dbReference type="Gene3D" id="3.40.50.300">
    <property type="entry name" value="P-loop containing nucleotide triphosphate hydrolases"/>
    <property type="match status" value="2"/>
</dbReference>
<keyword evidence="10" id="KW-0539">Nucleus</keyword>
<keyword evidence="3" id="KW-0698">rRNA processing</keyword>
<evidence type="ECO:0000256" key="6">
    <source>
        <dbReference type="ARBA" id="ARBA00022806"/>
    </source>
</evidence>
<dbReference type="InterPro" id="IPR000629">
    <property type="entry name" value="RNA-helicase_DEAD-box_CS"/>
</dbReference>
<keyword evidence="20" id="KW-1185">Reference proteome</keyword>
<dbReference type="GO" id="GO:0005524">
    <property type="term" value="F:ATP binding"/>
    <property type="evidence" value="ECO:0007669"/>
    <property type="project" value="UniProtKB-UniRule"/>
</dbReference>
<reference evidence="19 20" key="1">
    <citation type="submission" date="2019-06" db="EMBL/GenBank/DDBJ databases">
        <title>Draft genome sequence of the filamentous fungus Phialemoniopsis curvata isolated from diesel fuel.</title>
        <authorList>
            <person name="Varaljay V.A."/>
            <person name="Lyon W.J."/>
            <person name="Crouch A.L."/>
            <person name="Drake C.E."/>
            <person name="Hollomon J.M."/>
            <person name="Nadeau L.J."/>
            <person name="Nunn H.S."/>
            <person name="Stevenson B.S."/>
            <person name="Bojanowski C.L."/>
            <person name="Crookes-Goodson W.J."/>
        </authorList>
    </citation>
    <scope>NUCLEOTIDE SEQUENCE [LARGE SCALE GENOMIC DNA]</scope>
    <source>
        <strain evidence="19 20">D216</strain>
    </source>
</reference>
<dbReference type="Pfam" id="PF13959">
    <property type="entry name" value="CTE_SPB4"/>
    <property type="match status" value="1"/>
</dbReference>
<dbReference type="Pfam" id="PF23681">
    <property type="entry name" value="CTT_SPB4"/>
    <property type="match status" value="1"/>
</dbReference>
<dbReference type="Proteomes" id="UP000319257">
    <property type="component" value="Unassembled WGS sequence"/>
</dbReference>
<evidence type="ECO:0000259" key="18">
    <source>
        <dbReference type="PROSITE" id="PS51194"/>
    </source>
</evidence>
<evidence type="ECO:0000313" key="20">
    <source>
        <dbReference type="Proteomes" id="UP000319257"/>
    </source>
</evidence>
<keyword evidence="7 14" id="KW-0067">ATP-binding</keyword>
<comment type="subcellular location">
    <subcellularLocation>
        <location evidence="1">Nucleus</location>
        <location evidence="1">Nucleolus</location>
    </subcellularLocation>
</comment>
<keyword evidence="2" id="KW-0690">Ribosome biogenesis</keyword>
<dbReference type="Pfam" id="PF00271">
    <property type="entry name" value="Helicase_C"/>
    <property type="match status" value="1"/>
</dbReference>
<dbReference type="EMBL" id="SKBQ01000072">
    <property type="protein sequence ID" value="TPX08882.1"/>
    <property type="molecule type" value="Genomic_DNA"/>
</dbReference>
<comment type="function">
    <text evidence="15">RNA helicase.</text>
</comment>
<dbReference type="GO" id="GO:0003723">
    <property type="term" value="F:RNA binding"/>
    <property type="evidence" value="ECO:0007669"/>
    <property type="project" value="UniProtKB-UniRule"/>
</dbReference>
<feature type="domain" description="Helicase ATP-binding" evidence="17">
    <location>
        <begin position="50"/>
        <end position="250"/>
    </location>
</feature>
<feature type="compositionally biased region" description="Basic and acidic residues" evidence="16">
    <location>
        <begin position="593"/>
        <end position="614"/>
    </location>
</feature>
<comment type="domain">
    <text evidence="15">The Q motif is unique to and characteristic of the DEAD box family of RNA helicases and controls ATP binding and hydrolysis.</text>
</comment>
<evidence type="ECO:0000256" key="7">
    <source>
        <dbReference type="ARBA" id="ARBA00022840"/>
    </source>
</evidence>
<accession>A0A507AI78</accession>
<dbReference type="FunCoup" id="A0A507AI78">
    <property type="interactions" value="1113"/>
</dbReference>
<evidence type="ECO:0000256" key="1">
    <source>
        <dbReference type="ARBA" id="ARBA00004604"/>
    </source>
</evidence>
<keyword evidence="8 15" id="KW-0694">RNA-binding</keyword>
<dbReference type="SUPFAM" id="SSF52540">
    <property type="entry name" value="P-loop containing nucleoside triphosphate hydrolases"/>
    <property type="match status" value="1"/>
</dbReference>
<dbReference type="PROSITE" id="PS51192">
    <property type="entry name" value="HELICASE_ATP_BIND_1"/>
    <property type="match status" value="1"/>
</dbReference>
<comment type="caution">
    <text evidence="19">The sequence shown here is derived from an EMBL/GenBank/DDBJ whole genome shotgun (WGS) entry which is preliminary data.</text>
</comment>
<evidence type="ECO:0000256" key="15">
    <source>
        <dbReference type="RuleBase" id="RU365068"/>
    </source>
</evidence>
<feature type="domain" description="Helicase C-terminal" evidence="18">
    <location>
        <begin position="290"/>
        <end position="444"/>
    </location>
</feature>
<dbReference type="InterPro" id="IPR025313">
    <property type="entry name" value="SPB4-like_CTE"/>
</dbReference>
<dbReference type="InterPro" id="IPR001650">
    <property type="entry name" value="Helicase_C-like"/>
</dbReference>
<proteinExistence type="inferred from homology"/>
<dbReference type="InterPro" id="IPR014001">
    <property type="entry name" value="Helicase_ATP-bd"/>
</dbReference>
<evidence type="ECO:0000259" key="17">
    <source>
        <dbReference type="PROSITE" id="PS51192"/>
    </source>
</evidence>
<comment type="similarity">
    <text evidence="12">Belongs to the DEAD box helicase family. DDX55/SPB4 subfamily.</text>
</comment>
<keyword evidence="4 14" id="KW-0547">Nucleotide-binding</keyword>
<comment type="subunit">
    <text evidence="13">Component of pre-60S ribosomal complexes.</text>
</comment>
<dbReference type="RefSeq" id="XP_030990593.1">
    <property type="nucleotide sequence ID" value="XM_031144693.1"/>
</dbReference>
<feature type="region of interest" description="Disordered" evidence="16">
    <location>
        <begin position="529"/>
        <end position="649"/>
    </location>
</feature>
<dbReference type="GeneID" id="41977147"/>
<dbReference type="Pfam" id="PF00270">
    <property type="entry name" value="DEAD"/>
    <property type="match status" value="1"/>
</dbReference>
<evidence type="ECO:0000313" key="19">
    <source>
        <dbReference type="EMBL" id="TPX08882.1"/>
    </source>
</evidence>
<keyword evidence="5 14" id="KW-0378">Hydrolase</keyword>
<dbReference type="InParanoid" id="A0A507AI78"/>
<feature type="compositionally biased region" description="Low complexity" evidence="16">
    <location>
        <begin position="542"/>
        <end position="562"/>
    </location>
</feature>
<evidence type="ECO:0000256" key="14">
    <source>
        <dbReference type="RuleBase" id="RU000492"/>
    </source>
</evidence>
<comment type="catalytic activity">
    <reaction evidence="15">
        <text>ATP + H2O = ADP + phosphate + H(+)</text>
        <dbReference type="Rhea" id="RHEA:13065"/>
        <dbReference type="ChEBI" id="CHEBI:15377"/>
        <dbReference type="ChEBI" id="CHEBI:15378"/>
        <dbReference type="ChEBI" id="CHEBI:30616"/>
        <dbReference type="ChEBI" id="CHEBI:43474"/>
        <dbReference type="ChEBI" id="CHEBI:456216"/>
        <dbReference type="EC" id="3.6.4.13"/>
    </reaction>
</comment>
<evidence type="ECO:0000256" key="16">
    <source>
        <dbReference type="SAM" id="MobiDB-lite"/>
    </source>
</evidence>
<evidence type="ECO:0000256" key="11">
    <source>
        <dbReference type="ARBA" id="ARBA00037566"/>
    </source>
</evidence>
<dbReference type="CDD" id="cd18787">
    <property type="entry name" value="SF2_C_DEAD"/>
    <property type="match status" value="1"/>
</dbReference>
<sequence length="649" mass="71531">MAPDQKSKKKGSSQSSRAWDALAPPLDDFLLQAVSSFGYSSMTPVQAAVIPLFTGNSDVVVEATTGSGKTLAFLIPVISKLLRLGEPMKKHHVGAIIISPTRELATQIYNVLLSLLAFHQPSAELLPYLKGDEKRPASSVPVIVPQLLVGGTTKPAADLSSFLRHSPNVLVATPGRLAELLSSPHVNSQSSFEVLVLDEADRLLDMGFSQELQRILGYLPKQRRNGLFSASVSDALGELIRVNLRNPRRIVVTVKNLKDGGIIEEKRTPASLQLSYLTVPANQKFPALMQLLQSLDPTPMRSIVFLSTCFAVKYFASVLPSLLPDGFSVIPLHGKLEPQVRDRNFLKFTTSSSPTILLTTDVASRGIDIPQVDLVVQIDPPQDPKTFLHRCGRAGRAGRRGLAVVMLLPTEDGFIPFMDVRRTPIAELTHPAISIAPEEADRMTSGLRSQAVADREVFQLAQRAFVSWARFYLEHRATSIFRIKDLDWVNQAHAWGLVQLPKMPELRGLDIDRGLGLGIDANEIRFKDKTKEKKRQAEAEEWAAAAAASAASGESAAQQGKSSAKRKKNEAWSEKHEKEDVRVARREKRRKKREAERYAHMTDQEKEDQKKLDDLIGQIRRKNEQQQAKGSNAASAAAAATDEFEGFGD</sequence>
<feature type="compositionally biased region" description="Basic and acidic residues" evidence="16">
    <location>
        <begin position="569"/>
        <end position="584"/>
    </location>
</feature>
<dbReference type="OrthoDB" id="7396459at2759"/>
<dbReference type="SMART" id="SM00490">
    <property type="entry name" value="HELICc"/>
    <property type="match status" value="1"/>
</dbReference>
<gene>
    <name evidence="19" type="ORF">E0L32_009700</name>
</gene>
<evidence type="ECO:0000256" key="3">
    <source>
        <dbReference type="ARBA" id="ARBA00022552"/>
    </source>
</evidence>